<dbReference type="RefSeq" id="WP_068904006.1">
    <property type="nucleotide sequence ID" value="NZ_JBHUIF010000032.1"/>
</dbReference>
<keyword evidence="2" id="KW-1185">Reference proteome</keyword>
<keyword evidence="1" id="KW-0282">Flagellum</keyword>
<proteinExistence type="predicted"/>
<evidence type="ECO:0000313" key="1">
    <source>
        <dbReference type="EMBL" id="ODA31705.1"/>
    </source>
</evidence>
<keyword evidence="1" id="KW-0969">Cilium</keyword>
<dbReference type="OrthoDB" id="7348506at2"/>
<accession>A0A1C3EEN8</accession>
<dbReference type="AlphaFoldDB" id="A0A1C3EEN8"/>
<evidence type="ECO:0000313" key="2">
    <source>
        <dbReference type="Proteomes" id="UP000094936"/>
    </source>
</evidence>
<keyword evidence="1" id="KW-0966">Cell projection</keyword>
<organism evidence="1 2">
    <name type="scientific">Veronia pacifica</name>
    <dbReference type="NCBI Taxonomy" id="1080227"/>
    <lineage>
        <taxon>Bacteria</taxon>
        <taxon>Pseudomonadati</taxon>
        <taxon>Pseudomonadota</taxon>
        <taxon>Gammaproteobacteria</taxon>
        <taxon>Vibrionales</taxon>
        <taxon>Vibrionaceae</taxon>
        <taxon>Veronia</taxon>
    </lineage>
</organism>
<sequence length="142" mass="15784">MSKWFLLVTAIFLTACQPLTQMHSNEVLSAVGSASISAQDGRTIEEKRFKAMKASKLEAYRELSEQVYGYRVSGEMEVDRERLGVDRVDGAVDGVIRGAEVLSSYPVGDTYVTEMQLDLSKMKKMMAYGDVQSVPKQSTVIF</sequence>
<protein>
    <submittedName>
        <fullName evidence="1">Flagellar biosynthesis protein FlgP</fullName>
    </submittedName>
</protein>
<comment type="caution">
    <text evidence="1">The sequence shown here is derived from an EMBL/GenBank/DDBJ whole genome shotgun (WGS) entry which is preliminary data.</text>
</comment>
<dbReference type="Proteomes" id="UP000094936">
    <property type="component" value="Unassembled WGS sequence"/>
</dbReference>
<dbReference type="PIRSF" id="PIRSF028687">
    <property type="entry name" value="UCP028687"/>
    <property type="match status" value="1"/>
</dbReference>
<gene>
    <name evidence="1" type="ORF">A8L45_15795</name>
</gene>
<dbReference type="STRING" id="1080227.A8L45_15795"/>
<dbReference type="PROSITE" id="PS51257">
    <property type="entry name" value="PROKAR_LIPOPROTEIN"/>
    <property type="match status" value="1"/>
</dbReference>
<reference evidence="1 2" key="1">
    <citation type="submission" date="2016-05" db="EMBL/GenBank/DDBJ databases">
        <title>Genomic Taxonomy of the Vibrionaceae.</title>
        <authorList>
            <person name="Gomez-Gil B."/>
            <person name="Enciso-Ibarra J."/>
        </authorList>
    </citation>
    <scope>NUCLEOTIDE SEQUENCE [LARGE SCALE GENOMIC DNA]</scope>
    <source>
        <strain evidence="1 2">CAIM 1920</strain>
    </source>
</reference>
<dbReference type="EMBL" id="LYBM01000031">
    <property type="protein sequence ID" value="ODA31705.1"/>
    <property type="molecule type" value="Genomic_DNA"/>
</dbReference>
<name>A0A1C3EEN8_9GAMM</name>
<dbReference type="InterPro" id="IPR007293">
    <property type="entry name" value="FlgP"/>
</dbReference>